<protein>
    <recommendedName>
        <fullName evidence="4">Secreted protein</fullName>
    </recommendedName>
</protein>
<accession>A0A398B357</accession>
<proteinExistence type="predicted"/>
<comment type="caution">
    <text evidence="2">The sequence shown here is derived from an EMBL/GenBank/DDBJ whole genome shotgun (WGS) entry which is preliminary data.</text>
</comment>
<dbReference type="AlphaFoldDB" id="A0A398B357"/>
<evidence type="ECO:0000313" key="3">
    <source>
        <dbReference type="Proteomes" id="UP000266016"/>
    </source>
</evidence>
<dbReference type="EMBL" id="QWVS01000028">
    <property type="protein sequence ID" value="RID84011.1"/>
    <property type="molecule type" value="Genomic_DNA"/>
</dbReference>
<gene>
    <name evidence="2" type="ORF">D1953_14265</name>
</gene>
<reference evidence="2 3" key="1">
    <citation type="submission" date="2018-08" db="EMBL/GenBank/DDBJ databases">
        <title>Bacillus jemisoniae sp. nov., Bacillus chryseoplanitiae sp. nov., Bacillus resnikiae sp. nov., and Bacillus frankliniae sp. nov., isolated from Viking spacecraft and associated surfaces.</title>
        <authorList>
            <person name="Seuylemezian A."/>
            <person name="Vaishampayan P."/>
        </authorList>
    </citation>
    <scope>NUCLEOTIDE SEQUENCE [LARGE SCALE GENOMIC DNA]</scope>
    <source>
        <strain evidence="2 3">MA001</strain>
    </source>
</reference>
<dbReference type="RefSeq" id="WP_119117863.1">
    <property type="nucleotide sequence ID" value="NZ_QWVS01000028.1"/>
</dbReference>
<evidence type="ECO:0008006" key="4">
    <source>
        <dbReference type="Google" id="ProtNLM"/>
    </source>
</evidence>
<organism evidence="2 3">
    <name type="scientific">Peribacillus asahii</name>
    <dbReference type="NCBI Taxonomy" id="228899"/>
    <lineage>
        <taxon>Bacteria</taxon>
        <taxon>Bacillati</taxon>
        <taxon>Bacillota</taxon>
        <taxon>Bacilli</taxon>
        <taxon>Bacillales</taxon>
        <taxon>Bacillaceae</taxon>
        <taxon>Peribacillus</taxon>
    </lineage>
</organism>
<evidence type="ECO:0000313" key="2">
    <source>
        <dbReference type="EMBL" id="RID84011.1"/>
    </source>
</evidence>
<dbReference type="Proteomes" id="UP000266016">
    <property type="component" value="Unassembled WGS sequence"/>
</dbReference>
<evidence type="ECO:0000256" key="1">
    <source>
        <dbReference type="SAM" id="MobiDB-lite"/>
    </source>
</evidence>
<sequence>MKKWVFSAVLYLVVVVAGYAVYEAVFGVNKGVEHNTPKNVAGQKIEEHNSHANAGTEQRHEEDNHEHGETSSKENEIQVTIKEGNKQLFLTLKDNSGNPVTDLEINHEKLLHLIVVDEHLEQYHHLHPGEIAPGQFKVTSKLEEGTYKAFVDIKSTSLQYEVQPIPFIVGNPATSEHAHSSLQVDKELTKTVDENKVSLMTTDLTANEPVTLTFDVYEAVLEPYLGAIGHVVILDEQAEEYLHVHPLNEQDPIFETQFPHPGIYKIWAEFQQDGKVTVYPFVVKVK</sequence>
<feature type="compositionally biased region" description="Basic and acidic residues" evidence="1">
    <location>
        <begin position="57"/>
        <end position="76"/>
    </location>
</feature>
<feature type="region of interest" description="Disordered" evidence="1">
    <location>
        <begin position="52"/>
        <end position="76"/>
    </location>
</feature>
<keyword evidence="3" id="KW-1185">Reference proteome</keyword>
<name>A0A398B357_9BACI</name>